<comment type="subcellular location">
    <subcellularLocation>
        <location evidence="5">Cell membrane</location>
        <topology evidence="5">Multi-pass membrane protein</topology>
    </subcellularLocation>
    <subcellularLocation>
        <location evidence="1">Membrane</location>
        <topology evidence="1">Multi-pass membrane protein</topology>
    </subcellularLocation>
</comment>
<feature type="transmembrane region" description="Helical" evidence="5">
    <location>
        <begin position="74"/>
        <end position="91"/>
    </location>
</feature>
<evidence type="ECO:0000256" key="4">
    <source>
        <dbReference type="ARBA" id="ARBA00023136"/>
    </source>
</evidence>
<keyword evidence="2 5" id="KW-0812">Transmembrane</keyword>
<feature type="transmembrane region" description="Helical" evidence="5">
    <location>
        <begin position="7"/>
        <end position="31"/>
    </location>
</feature>
<accession>A0ABS5VPZ7</accession>
<proteinExistence type="inferred from homology"/>
<name>A0ABS5VPZ7_9BACT</name>
<feature type="transmembrane region" description="Helical" evidence="5">
    <location>
        <begin position="198"/>
        <end position="218"/>
    </location>
</feature>
<evidence type="ECO:0000256" key="3">
    <source>
        <dbReference type="ARBA" id="ARBA00022989"/>
    </source>
</evidence>
<feature type="transmembrane region" description="Helical" evidence="5">
    <location>
        <begin position="128"/>
        <end position="156"/>
    </location>
</feature>
<keyword evidence="4 5" id="KW-0472">Membrane</keyword>
<dbReference type="PANTHER" id="PTHR43701">
    <property type="entry name" value="MEMBRANE TRANSPORTER PROTEIN MJ0441-RELATED"/>
    <property type="match status" value="1"/>
</dbReference>
<dbReference type="InterPro" id="IPR002781">
    <property type="entry name" value="TM_pro_TauE-like"/>
</dbReference>
<evidence type="ECO:0000256" key="5">
    <source>
        <dbReference type="RuleBase" id="RU363041"/>
    </source>
</evidence>
<dbReference type="PANTHER" id="PTHR43701:SF5">
    <property type="entry name" value="MEMBRANE TRANSPORTER PROTEIN-RELATED"/>
    <property type="match status" value="1"/>
</dbReference>
<dbReference type="Proteomes" id="UP000772618">
    <property type="component" value="Unassembled WGS sequence"/>
</dbReference>
<sequence>MDSIQILLIVSFFAIALIYASVGFGGGSSYLALLAVTGVQFDVIRPTALLCNIVVVTGGTYIFYKEGKLDLKKCWPFIAISIPLSFIGGIWKLEQDTFFLLLGLCLILASILLWIQPGKVENVKSGNIVFNSSIGGAIGLLSGLVGIGGGIFLSPILHLLKWDDAKRISALASLFILVNSVSGLAGQITKIQDMRWPFILPLAVAVLAGGQLGSRLGIHKFNQVHIKRVTSILILIAGINILKDHL</sequence>
<organism evidence="6 7">
    <name type="scientific">Chryseosolibacter indicus</name>
    <dbReference type="NCBI Taxonomy" id="2782351"/>
    <lineage>
        <taxon>Bacteria</taxon>
        <taxon>Pseudomonadati</taxon>
        <taxon>Bacteroidota</taxon>
        <taxon>Cytophagia</taxon>
        <taxon>Cytophagales</taxon>
        <taxon>Chryseotaleaceae</taxon>
        <taxon>Chryseosolibacter</taxon>
    </lineage>
</organism>
<comment type="caution">
    <text evidence="6">The sequence shown here is derived from an EMBL/GenBank/DDBJ whole genome shotgun (WGS) entry which is preliminary data.</text>
</comment>
<keyword evidence="3 5" id="KW-1133">Transmembrane helix</keyword>
<feature type="transmembrane region" description="Helical" evidence="5">
    <location>
        <begin position="43"/>
        <end position="62"/>
    </location>
</feature>
<reference evidence="6 7" key="1">
    <citation type="submission" date="2021-05" db="EMBL/GenBank/DDBJ databases">
        <title>A Polyphasic approach of four new species of the genus Ohtaekwangia: Ohtaekwangia histidinii sp. nov., Ohtaekwangia cretensis sp. nov., Ohtaekwangia indiensis sp. nov., Ohtaekwangia reichenbachii sp. nov. from diverse environment.</title>
        <authorList>
            <person name="Octaviana S."/>
        </authorList>
    </citation>
    <scope>NUCLEOTIDE SEQUENCE [LARGE SCALE GENOMIC DNA]</scope>
    <source>
        <strain evidence="6 7">PWU20</strain>
    </source>
</reference>
<comment type="similarity">
    <text evidence="5">Belongs to the 4-toluene sulfonate uptake permease (TSUP) (TC 2.A.102) family.</text>
</comment>
<evidence type="ECO:0000256" key="2">
    <source>
        <dbReference type="ARBA" id="ARBA00022692"/>
    </source>
</evidence>
<feature type="transmembrane region" description="Helical" evidence="5">
    <location>
        <begin position="168"/>
        <end position="186"/>
    </location>
</feature>
<dbReference type="EMBL" id="JAHESD010000016">
    <property type="protein sequence ID" value="MBT1703512.1"/>
    <property type="molecule type" value="Genomic_DNA"/>
</dbReference>
<evidence type="ECO:0000313" key="7">
    <source>
        <dbReference type="Proteomes" id="UP000772618"/>
    </source>
</evidence>
<keyword evidence="5" id="KW-1003">Cell membrane</keyword>
<evidence type="ECO:0000313" key="6">
    <source>
        <dbReference type="EMBL" id="MBT1703512.1"/>
    </source>
</evidence>
<feature type="transmembrane region" description="Helical" evidence="5">
    <location>
        <begin position="97"/>
        <end position="116"/>
    </location>
</feature>
<dbReference type="Pfam" id="PF01925">
    <property type="entry name" value="TauE"/>
    <property type="match status" value="1"/>
</dbReference>
<keyword evidence="7" id="KW-1185">Reference proteome</keyword>
<evidence type="ECO:0000256" key="1">
    <source>
        <dbReference type="ARBA" id="ARBA00004141"/>
    </source>
</evidence>
<dbReference type="RefSeq" id="WP_254153473.1">
    <property type="nucleotide sequence ID" value="NZ_JAHESD010000016.1"/>
</dbReference>
<protein>
    <recommendedName>
        <fullName evidence="5">Probable membrane transporter protein</fullName>
    </recommendedName>
</protein>
<dbReference type="InterPro" id="IPR051598">
    <property type="entry name" value="TSUP/Inactive_protease-like"/>
</dbReference>
<gene>
    <name evidence="6" type="ORF">KK060_09495</name>
</gene>